<dbReference type="Proteomes" id="UP000219072">
    <property type="component" value="Unassembled WGS sequence"/>
</dbReference>
<organism evidence="2 3">
    <name type="scientific">Streptomyces zhaozhouensis</name>
    <dbReference type="NCBI Taxonomy" id="1300267"/>
    <lineage>
        <taxon>Bacteria</taxon>
        <taxon>Bacillati</taxon>
        <taxon>Actinomycetota</taxon>
        <taxon>Actinomycetes</taxon>
        <taxon>Kitasatosporales</taxon>
        <taxon>Streptomycetaceae</taxon>
        <taxon>Streptomyces</taxon>
    </lineage>
</organism>
<evidence type="ECO:0000313" key="2">
    <source>
        <dbReference type="EMBL" id="SOD63884.1"/>
    </source>
</evidence>
<sequence length="311" mass="34097">MTALVIRPLAEGETADVFRSLTRALPDDGLVGRSLLSHPKNHFELASAGGEYRPGWSWVALRDGVVVARAAYWGAPTDELPKVLEHFDFLDHADGVALLRATPFDAEYELLLPPGWRGDPAARRAAERRMAAAEEAGYRRLTERFRYSWTTGCGLPERPGRLVFRPEPDDDVVLDVLARVHSDTRDHHALRAIETGGGPEAAAREELAFIRWCPSPREWLRLAYTEGGELVGVQVPAHNPSGPCVGFIGVVPEQRGHSYGYDLLAECTHTLVAEGAERIAAATDVGNVGMAASFARAGYPITLHRYCLVRD</sequence>
<proteinExistence type="predicted"/>
<protein>
    <submittedName>
        <fullName evidence="2">Protein N-acetyltransferase, RimJ/RimL family</fullName>
    </submittedName>
</protein>
<evidence type="ECO:0000313" key="3">
    <source>
        <dbReference type="Proteomes" id="UP000219072"/>
    </source>
</evidence>
<dbReference type="EMBL" id="OCNE01000013">
    <property type="protein sequence ID" value="SOD63884.1"/>
    <property type="molecule type" value="Genomic_DNA"/>
</dbReference>
<evidence type="ECO:0000259" key="1">
    <source>
        <dbReference type="PROSITE" id="PS51186"/>
    </source>
</evidence>
<keyword evidence="2" id="KW-0808">Transferase</keyword>
<keyword evidence="3" id="KW-1185">Reference proteome</keyword>
<dbReference type="AlphaFoldDB" id="A0A286DZ75"/>
<name>A0A286DZ75_9ACTN</name>
<dbReference type="Pfam" id="PF00583">
    <property type="entry name" value="Acetyltransf_1"/>
    <property type="match status" value="1"/>
</dbReference>
<accession>A0A286DZ75</accession>
<dbReference type="OrthoDB" id="7942268at2"/>
<reference evidence="2 3" key="1">
    <citation type="submission" date="2017-09" db="EMBL/GenBank/DDBJ databases">
        <authorList>
            <person name="Ehlers B."/>
            <person name="Leendertz F.H."/>
        </authorList>
    </citation>
    <scope>NUCLEOTIDE SEQUENCE [LARGE SCALE GENOMIC DNA]</scope>
    <source>
        <strain evidence="2 3">CGMCC 4.7095</strain>
    </source>
</reference>
<dbReference type="InterPro" id="IPR016181">
    <property type="entry name" value="Acyl_CoA_acyltransferase"/>
</dbReference>
<dbReference type="PROSITE" id="PS51186">
    <property type="entry name" value="GNAT"/>
    <property type="match status" value="1"/>
</dbReference>
<gene>
    <name evidence="2" type="ORF">SAMN06297387_11343</name>
</gene>
<dbReference type="GO" id="GO:0016747">
    <property type="term" value="F:acyltransferase activity, transferring groups other than amino-acyl groups"/>
    <property type="evidence" value="ECO:0007669"/>
    <property type="project" value="InterPro"/>
</dbReference>
<feature type="domain" description="N-acetyltransferase" evidence="1">
    <location>
        <begin position="178"/>
        <end position="311"/>
    </location>
</feature>
<dbReference type="InterPro" id="IPR000182">
    <property type="entry name" value="GNAT_dom"/>
</dbReference>
<dbReference type="Gene3D" id="3.40.630.30">
    <property type="match status" value="1"/>
</dbReference>
<dbReference type="SUPFAM" id="SSF55729">
    <property type="entry name" value="Acyl-CoA N-acyltransferases (Nat)"/>
    <property type="match status" value="1"/>
</dbReference>
<dbReference type="RefSeq" id="WP_097232339.1">
    <property type="nucleotide sequence ID" value="NZ_OCNE01000013.1"/>
</dbReference>